<evidence type="ECO:0000256" key="2">
    <source>
        <dbReference type="HAMAP-Rule" id="MF_00048"/>
    </source>
</evidence>
<dbReference type="NCBIfam" id="NF009154">
    <property type="entry name" value="PRK12497.3-3"/>
    <property type="match status" value="1"/>
</dbReference>
<dbReference type="CDD" id="cd20736">
    <property type="entry name" value="PoNe_Nuclease"/>
    <property type="match status" value="1"/>
</dbReference>
<dbReference type="EMBL" id="MGHS01000033">
    <property type="protein sequence ID" value="OGM76285.1"/>
    <property type="molecule type" value="Genomic_DNA"/>
</dbReference>
<dbReference type="PANTHER" id="PTHR34039">
    <property type="entry name" value="UPF0102 PROTEIN YRAN"/>
    <property type="match status" value="1"/>
</dbReference>
<accession>A0A1F8CL15</accession>
<dbReference type="PANTHER" id="PTHR34039:SF1">
    <property type="entry name" value="UPF0102 PROTEIN YRAN"/>
    <property type="match status" value="1"/>
</dbReference>
<dbReference type="Proteomes" id="UP000177855">
    <property type="component" value="Unassembled WGS sequence"/>
</dbReference>
<protein>
    <recommendedName>
        <fullName evidence="2">UPF0102 protein A2210_02065</fullName>
    </recommendedName>
</protein>
<dbReference type="InterPro" id="IPR003509">
    <property type="entry name" value="UPF0102_YraN-like"/>
</dbReference>
<evidence type="ECO:0000256" key="1">
    <source>
        <dbReference type="ARBA" id="ARBA00006738"/>
    </source>
</evidence>
<sequence>MPEQRLNQKSKRLFGKQGENYACRLLQKSGYRIIERNFTSRFGEIDIIAQDKDTLVFVEVKTRWSRRFGLPEEAVTPQKLFRIKKTGEYFSLRHPHLPKKLRIDVVAIEIENNIVISARIINCV</sequence>
<reference evidence="3 4" key="1">
    <citation type="journal article" date="2016" name="Nat. Commun.">
        <title>Thousands of microbial genomes shed light on interconnected biogeochemical processes in an aquifer system.</title>
        <authorList>
            <person name="Anantharaman K."/>
            <person name="Brown C.T."/>
            <person name="Hug L.A."/>
            <person name="Sharon I."/>
            <person name="Castelle C.J."/>
            <person name="Probst A.J."/>
            <person name="Thomas B.C."/>
            <person name="Singh A."/>
            <person name="Wilkins M.J."/>
            <person name="Karaoz U."/>
            <person name="Brodie E.L."/>
            <person name="Williams K.H."/>
            <person name="Hubbard S.S."/>
            <person name="Banfield J.F."/>
        </authorList>
    </citation>
    <scope>NUCLEOTIDE SEQUENCE [LARGE SCALE GENOMIC DNA]</scope>
</reference>
<dbReference type="AlphaFoldDB" id="A0A1F8CL15"/>
<organism evidence="3 4">
    <name type="scientific">Candidatus Woesebacteria bacterium RIFOXYA1_FULL_40_18</name>
    <dbReference type="NCBI Taxonomy" id="1802532"/>
    <lineage>
        <taxon>Bacteria</taxon>
        <taxon>Candidatus Woeseibacteriota</taxon>
    </lineage>
</organism>
<evidence type="ECO:0000313" key="4">
    <source>
        <dbReference type="Proteomes" id="UP000177855"/>
    </source>
</evidence>
<comment type="caution">
    <text evidence="3">The sequence shown here is derived from an EMBL/GenBank/DDBJ whole genome shotgun (WGS) entry which is preliminary data.</text>
</comment>
<proteinExistence type="inferred from homology"/>
<dbReference type="InterPro" id="IPR011856">
    <property type="entry name" value="tRNA_endonuc-like_dom_sf"/>
</dbReference>
<dbReference type="Gene3D" id="3.40.1350.10">
    <property type="match status" value="1"/>
</dbReference>
<dbReference type="HAMAP" id="MF_00048">
    <property type="entry name" value="UPF0102"/>
    <property type="match status" value="1"/>
</dbReference>
<gene>
    <name evidence="3" type="ORF">A2210_02065</name>
</gene>
<dbReference type="InterPro" id="IPR011335">
    <property type="entry name" value="Restrct_endonuc-II-like"/>
</dbReference>
<dbReference type="SUPFAM" id="SSF52980">
    <property type="entry name" value="Restriction endonuclease-like"/>
    <property type="match status" value="1"/>
</dbReference>
<dbReference type="Pfam" id="PF02021">
    <property type="entry name" value="UPF0102"/>
    <property type="match status" value="1"/>
</dbReference>
<name>A0A1F8CL15_9BACT</name>
<comment type="similarity">
    <text evidence="1 2">Belongs to the UPF0102 family.</text>
</comment>
<evidence type="ECO:0000313" key="3">
    <source>
        <dbReference type="EMBL" id="OGM76285.1"/>
    </source>
</evidence>
<dbReference type="NCBIfam" id="NF009150">
    <property type="entry name" value="PRK12497.1-3"/>
    <property type="match status" value="1"/>
</dbReference>
<dbReference type="GO" id="GO:0003676">
    <property type="term" value="F:nucleic acid binding"/>
    <property type="evidence" value="ECO:0007669"/>
    <property type="project" value="InterPro"/>
</dbReference>